<organism evidence="6 7">
    <name type="scientific">Aureococcus anophagefferens</name>
    <name type="common">Harmful bloom alga</name>
    <dbReference type="NCBI Taxonomy" id="44056"/>
    <lineage>
        <taxon>Eukaryota</taxon>
        <taxon>Sar</taxon>
        <taxon>Stramenopiles</taxon>
        <taxon>Ochrophyta</taxon>
        <taxon>Pelagophyceae</taxon>
        <taxon>Pelagomonadales</taxon>
        <taxon>Pelagomonadaceae</taxon>
        <taxon>Aureococcus</taxon>
    </lineage>
</organism>
<dbReference type="PROSITE" id="PS50072">
    <property type="entry name" value="CSA_PPIASE_2"/>
    <property type="match status" value="1"/>
</dbReference>
<proteinExistence type="predicted"/>
<accession>A0ABR1FQG3</accession>
<dbReference type="EMBL" id="JBBJCI010000291">
    <property type="protein sequence ID" value="KAK7235629.1"/>
    <property type="molecule type" value="Genomic_DNA"/>
</dbReference>
<evidence type="ECO:0000259" key="5">
    <source>
        <dbReference type="PROSITE" id="PS50072"/>
    </source>
</evidence>
<dbReference type="InterPro" id="IPR002130">
    <property type="entry name" value="Cyclophilin-type_PPIase_dom"/>
</dbReference>
<gene>
    <name evidence="6" type="ORF">SO694_00066034</name>
</gene>
<sequence>MDVKNYGSVVIELEDTKVPTTVDNFLSYVDDEYYDELVFHRVIKGFMIQGAATTASRPGLDNDKGTIAMARRGRPDATSQFFINTVDNGSLDPGMGRDGYCAFGTVVEGMGVPGGEAEEKGLQYSDQVIKVGDTWCDGEDEIKAAVAKHRSGPSCWTVSRKDPRRERREDHLRRGPTLGIAFCPNGTPGMLQPGGEAEEKGLQYSDKKPPEPEFEGDPDEVLLEICDDDEGMDFTPAIWVGCDPPAGYAEPEPEPEPEPSRAEASAPLGPAPTTIDVYFDGPSLGLAFNADGTVKGLQPGGEAEQASRALMERLAPQLRSHWSRAAAHLPAAAPEVASLSLAHFDDHVDAGGFLGASRSAPSADSGWAEVACAPPRRRVVEPGDAVYVPAGWPHATDTLLLGADRPSPGRATRPAAARRSTSLGLDHAVFSLGAPARSGAAGASDAALADAAVALPFDALTDVRARAPLGRAAATAGRRSPDGKGARRAIAALQRDLLARTRVAFRF</sequence>
<evidence type="ECO:0000313" key="7">
    <source>
        <dbReference type="Proteomes" id="UP001363151"/>
    </source>
</evidence>
<reference evidence="6 7" key="1">
    <citation type="submission" date="2024-03" db="EMBL/GenBank/DDBJ databases">
        <title>Aureococcus anophagefferens CCMP1851 and Kratosvirus quantuckense: Draft genome of a second virus-susceptible host strain in the model system.</title>
        <authorList>
            <person name="Chase E."/>
            <person name="Truchon A.R."/>
            <person name="Schepens W."/>
            <person name="Wilhelm S.W."/>
        </authorList>
    </citation>
    <scope>NUCLEOTIDE SEQUENCE [LARGE SCALE GENOMIC DNA]</scope>
    <source>
        <strain evidence="6 7">CCMP1851</strain>
    </source>
</reference>
<dbReference type="InterPro" id="IPR029000">
    <property type="entry name" value="Cyclophilin-like_dom_sf"/>
</dbReference>
<feature type="region of interest" description="Disordered" evidence="4">
    <location>
        <begin position="240"/>
        <end position="268"/>
    </location>
</feature>
<dbReference type="Gene3D" id="2.40.100.10">
    <property type="entry name" value="Cyclophilin-like"/>
    <property type="match status" value="1"/>
</dbReference>
<dbReference type="PANTHER" id="PTHR45625:SF4">
    <property type="entry name" value="PEPTIDYLPROLYL ISOMERASE DOMAIN AND WD REPEAT-CONTAINING PROTEIN 1"/>
    <property type="match status" value="1"/>
</dbReference>
<keyword evidence="7" id="KW-1185">Reference proteome</keyword>
<dbReference type="CDD" id="cd02208">
    <property type="entry name" value="cupin_RmlC-like"/>
    <property type="match status" value="1"/>
</dbReference>
<dbReference type="Proteomes" id="UP001363151">
    <property type="component" value="Unassembled WGS sequence"/>
</dbReference>
<feature type="region of interest" description="Disordered" evidence="4">
    <location>
        <begin position="399"/>
        <end position="419"/>
    </location>
</feature>
<dbReference type="SUPFAM" id="SSF50891">
    <property type="entry name" value="Cyclophilin-like"/>
    <property type="match status" value="1"/>
</dbReference>
<dbReference type="PANTHER" id="PTHR45625">
    <property type="entry name" value="PEPTIDYL-PROLYL CIS-TRANS ISOMERASE-RELATED"/>
    <property type="match status" value="1"/>
</dbReference>
<keyword evidence="3" id="KW-0413">Isomerase</keyword>
<comment type="caution">
    <text evidence="6">The sequence shown here is derived from an EMBL/GenBank/DDBJ whole genome shotgun (WGS) entry which is preliminary data.</text>
</comment>
<evidence type="ECO:0000256" key="2">
    <source>
        <dbReference type="ARBA" id="ARBA00023110"/>
    </source>
</evidence>
<feature type="compositionally biased region" description="Low complexity" evidence="4">
    <location>
        <begin position="405"/>
        <end position="419"/>
    </location>
</feature>
<dbReference type="SUPFAM" id="SSF51197">
    <property type="entry name" value="Clavaminate synthase-like"/>
    <property type="match status" value="1"/>
</dbReference>
<feature type="domain" description="PPIase cyclophilin-type" evidence="5">
    <location>
        <begin position="1"/>
        <end position="112"/>
    </location>
</feature>
<keyword evidence="2" id="KW-0697">Rotamase</keyword>
<feature type="compositionally biased region" description="Basic and acidic residues" evidence="4">
    <location>
        <begin position="197"/>
        <end position="211"/>
    </location>
</feature>
<dbReference type="InterPro" id="IPR044666">
    <property type="entry name" value="Cyclophilin_A-like"/>
</dbReference>
<dbReference type="Pfam" id="PF00160">
    <property type="entry name" value="Pro_isomerase"/>
    <property type="match status" value="1"/>
</dbReference>
<evidence type="ECO:0000256" key="3">
    <source>
        <dbReference type="ARBA" id="ARBA00023235"/>
    </source>
</evidence>
<protein>
    <recommendedName>
        <fullName evidence="1">peptidylprolyl isomerase</fullName>
        <ecNumber evidence="1">5.2.1.8</ecNumber>
    </recommendedName>
</protein>
<evidence type="ECO:0000313" key="6">
    <source>
        <dbReference type="EMBL" id="KAK7235629.1"/>
    </source>
</evidence>
<dbReference type="EC" id="5.2.1.8" evidence="1"/>
<name>A0ABR1FQG3_AURAN</name>
<evidence type="ECO:0000256" key="1">
    <source>
        <dbReference type="ARBA" id="ARBA00013194"/>
    </source>
</evidence>
<feature type="compositionally biased region" description="Basic and acidic residues" evidence="4">
    <location>
        <begin position="159"/>
        <end position="173"/>
    </location>
</feature>
<feature type="region of interest" description="Disordered" evidence="4">
    <location>
        <begin position="157"/>
        <end position="217"/>
    </location>
</feature>
<evidence type="ECO:0000256" key="4">
    <source>
        <dbReference type="SAM" id="MobiDB-lite"/>
    </source>
</evidence>